<reference evidence="7 8" key="1">
    <citation type="submission" date="2023-10" db="EMBL/GenBank/DDBJ databases">
        <title>Development of a sustainable strategy for remediation of hydrocarbon-contaminated territories based on the waste exchange concept.</title>
        <authorList>
            <person name="Krivoruchko A."/>
        </authorList>
    </citation>
    <scope>NUCLEOTIDE SEQUENCE</scope>
    <source>
        <strain evidence="6 8">IEGM 1266</strain>
        <strain evidence="7">IEGM 1279</strain>
    </source>
</reference>
<dbReference type="Proteomes" id="UP001185922">
    <property type="component" value="Unassembled WGS sequence"/>
</dbReference>
<evidence type="ECO:0000256" key="4">
    <source>
        <dbReference type="PROSITE-ProRule" id="PRU00335"/>
    </source>
</evidence>
<keyword evidence="2 4" id="KW-0238">DNA-binding</keyword>
<dbReference type="InterPro" id="IPR009057">
    <property type="entry name" value="Homeodomain-like_sf"/>
</dbReference>
<dbReference type="GO" id="GO:0000976">
    <property type="term" value="F:transcription cis-regulatory region binding"/>
    <property type="evidence" value="ECO:0007669"/>
    <property type="project" value="TreeGrafter"/>
</dbReference>
<evidence type="ECO:0000313" key="9">
    <source>
        <dbReference type="Proteomes" id="UP001185922"/>
    </source>
</evidence>
<dbReference type="Proteomes" id="UP001185779">
    <property type="component" value="Unassembled WGS sequence"/>
</dbReference>
<keyword evidence="8" id="KW-1185">Reference proteome</keyword>
<dbReference type="EMBL" id="JAWLKH010000003">
    <property type="protein sequence ID" value="MDV6311341.1"/>
    <property type="molecule type" value="Genomic_DNA"/>
</dbReference>
<dbReference type="AlphaFoldDB" id="A0AAE4U7G5"/>
<feature type="DNA-binding region" description="H-T-H motif" evidence="4">
    <location>
        <begin position="34"/>
        <end position="53"/>
    </location>
</feature>
<dbReference type="InterPro" id="IPR050109">
    <property type="entry name" value="HTH-type_TetR-like_transc_reg"/>
</dbReference>
<evidence type="ECO:0000259" key="5">
    <source>
        <dbReference type="PROSITE" id="PS50977"/>
    </source>
</evidence>
<gene>
    <name evidence="6" type="ORF">R3P94_04505</name>
    <name evidence="7" type="ORF">R3Q15_05430</name>
</gene>
<dbReference type="PANTHER" id="PTHR30055:SF234">
    <property type="entry name" value="HTH-TYPE TRANSCRIPTIONAL REGULATOR BETI"/>
    <property type="match status" value="1"/>
</dbReference>
<name>A0AAE4U7G5_9ACTN</name>
<organism evidence="7 9">
    <name type="scientific">Gordonia amicalis</name>
    <dbReference type="NCBI Taxonomy" id="89053"/>
    <lineage>
        <taxon>Bacteria</taxon>
        <taxon>Bacillati</taxon>
        <taxon>Actinomycetota</taxon>
        <taxon>Actinomycetes</taxon>
        <taxon>Mycobacteriales</taxon>
        <taxon>Gordoniaceae</taxon>
        <taxon>Gordonia</taxon>
    </lineage>
</organism>
<evidence type="ECO:0000256" key="1">
    <source>
        <dbReference type="ARBA" id="ARBA00023015"/>
    </source>
</evidence>
<dbReference type="GeneID" id="77174257"/>
<dbReference type="SUPFAM" id="SSF46689">
    <property type="entry name" value="Homeodomain-like"/>
    <property type="match status" value="1"/>
</dbReference>
<proteinExistence type="predicted"/>
<dbReference type="PANTHER" id="PTHR30055">
    <property type="entry name" value="HTH-TYPE TRANSCRIPTIONAL REGULATOR RUTR"/>
    <property type="match status" value="1"/>
</dbReference>
<comment type="caution">
    <text evidence="7">The sequence shown here is derived from an EMBL/GenBank/DDBJ whole genome shotgun (WGS) entry which is preliminary data.</text>
</comment>
<evidence type="ECO:0000313" key="7">
    <source>
        <dbReference type="EMBL" id="MDV6311341.1"/>
    </source>
</evidence>
<dbReference type="PRINTS" id="PR00455">
    <property type="entry name" value="HTHTETR"/>
</dbReference>
<evidence type="ECO:0000313" key="8">
    <source>
        <dbReference type="Proteomes" id="UP001185779"/>
    </source>
</evidence>
<evidence type="ECO:0000313" key="6">
    <source>
        <dbReference type="EMBL" id="MDV6306612.1"/>
    </source>
</evidence>
<dbReference type="Pfam" id="PF00440">
    <property type="entry name" value="TetR_N"/>
    <property type="match status" value="1"/>
</dbReference>
<evidence type="ECO:0000256" key="2">
    <source>
        <dbReference type="ARBA" id="ARBA00023125"/>
    </source>
</evidence>
<dbReference type="Gene3D" id="1.10.357.10">
    <property type="entry name" value="Tetracycline Repressor, domain 2"/>
    <property type="match status" value="1"/>
</dbReference>
<evidence type="ECO:0000256" key="3">
    <source>
        <dbReference type="ARBA" id="ARBA00023163"/>
    </source>
</evidence>
<dbReference type="InterPro" id="IPR001647">
    <property type="entry name" value="HTH_TetR"/>
</dbReference>
<dbReference type="PROSITE" id="PS50977">
    <property type="entry name" value="HTH_TETR_2"/>
    <property type="match status" value="1"/>
</dbReference>
<dbReference type="GO" id="GO:0003700">
    <property type="term" value="F:DNA-binding transcription factor activity"/>
    <property type="evidence" value="ECO:0007669"/>
    <property type="project" value="TreeGrafter"/>
</dbReference>
<protein>
    <submittedName>
        <fullName evidence="7">TetR/AcrR family transcriptional regulator</fullName>
    </submittedName>
</protein>
<keyword evidence="1" id="KW-0805">Transcription regulation</keyword>
<accession>A0AAE4U7G5</accession>
<feature type="domain" description="HTH tetR-type" evidence="5">
    <location>
        <begin position="11"/>
        <end position="71"/>
    </location>
</feature>
<keyword evidence="3" id="KW-0804">Transcription</keyword>
<dbReference type="RefSeq" id="WP_006434717.1">
    <property type="nucleotide sequence ID" value="NZ_CP091855.1"/>
</dbReference>
<sequence>MSDPRASPGDLTAKAKIRNAALDLYADQGEGRVSMRAVAAAAGVTVGLVQHHFKTKEGLRNAVEQLIVDYHAQAIASAPTDGTPGEVIAERDRAVQRMLLEHPPVVDYLRRAVLDPAGEHGALIGRLTELTRSEVTKSRESGLASTDRSEAVQVVRVMVRQLGGLFLQPMVDAIWAGAGGLDTADSEKPSLSVSIVER</sequence>
<dbReference type="EMBL" id="JAWLKI010000003">
    <property type="protein sequence ID" value="MDV6306612.1"/>
    <property type="molecule type" value="Genomic_DNA"/>
</dbReference>